<dbReference type="InterPro" id="IPR057744">
    <property type="entry name" value="OTAase-like"/>
</dbReference>
<dbReference type="Gene3D" id="3.20.20.140">
    <property type="entry name" value="Metal-dependent hydrolases"/>
    <property type="match status" value="1"/>
</dbReference>
<dbReference type="Pfam" id="PF01979">
    <property type="entry name" value="Amidohydro_1"/>
    <property type="match status" value="1"/>
</dbReference>
<gene>
    <name evidence="3" type="ORF">DYU11_08805</name>
</gene>
<dbReference type="PANTHER" id="PTHR43135">
    <property type="entry name" value="ALPHA-D-RIBOSE 1-METHYLPHOSPHONATE 5-TRIPHOSPHATE DIPHOSPHATASE"/>
    <property type="match status" value="1"/>
</dbReference>
<proteinExistence type="predicted"/>
<comment type="caution">
    <text evidence="3">The sequence shown here is derived from an EMBL/GenBank/DDBJ whole genome shotgun (WGS) entry which is preliminary data.</text>
</comment>
<feature type="domain" description="Amidohydrolase-related" evidence="2">
    <location>
        <begin position="77"/>
        <end position="426"/>
    </location>
</feature>
<name>A0A418MF01_9BACT</name>
<accession>A0A418MF01</accession>
<keyword evidence="4" id="KW-1185">Reference proteome</keyword>
<dbReference type="InterPro" id="IPR011059">
    <property type="entry name" value="Metal-dep_hydrolase_composite"/>
</dbReference>
<dbReference type="OrthoDB" id="9797498at2"/>
<dbReference type="GO" id="GO:0016810">
    <property type="term" value="F:hydrolase activity, acting on carbon-nitrogen (but not peptide) bonds"/>
    <property type="evidence" value="ECO:0007669"/>
    <property type="project" value="InterPro"/>
</dbReference>
<dbReference type="SUPFAM" id="SSF51338">
    <property type="entry name" value="Composite domain of metallo-dependent hydrolases"/>
    <property type="match status" value="1"/>
</dbReference>
<dbReference type="InterPro" id="IPR051781">
    <property type="entry name" value="Metallo-dep_Hydrolase"/>
</dbReference>
<protein>
    <submittedName>
        <fullName evidence="3">Amidohydrolase family protein</fullName>
    </submittedName>
</protein>
<dbReference type="AlphaFoldDB" id="A0A418MF01"/>
<dbReference type="EMBL" id="QXED01000002">
    <property type="protein sequence ID" value="RIV25389.1"/>
    <property type="molecule type" value="Genomic_DNA"/>
</dbReference>
<dbReference type="Proteomes" id="UP000283523">
    <property type="component" value="Unassembled WGS sequence"/>
</dbReference>
<feature type="chain" id="PRO_5019102629" evidence="1">
    <location>
        <begin position="24"/>
        <end position="429"/>
    </location>
</feature>
<dbReference type="RefSeq" id="WP_119667273.1">
    <property type="nucleotide sequence ID" value="NZ_QXED01000002.1"/>
</dbReference>
<dbReference type="CDD" id="cd01299">
    <property type="entry name" value="Met_dep_hydrolase_A"/>
    <property type="match status" value="1"/>
</dbReference>
<evidence type="ECO:0000313" key="3">
    <source>
        <dbReference type="EMBL" id="RIV25389.1"/>
    </source>
</evidence>
<reference evidence="3 4" key="1">
    <citation type="submission" date="2018-08" db="EMBL/GenBank/DDBJ databases">
        <title>Fibrisoma montanum sp. nov., isolated from Danxia mountain soil.</title>
        <authorList>
            <person name="Huang Y."/>
        </authorList>
    </citation>
    <scope>NUCLEOTIDE SEQUENCE [LARGE SCALE GENOMIC DNA]</scope>
    <source>
        <strain evidence="3 4">HYT19</strain>
    </source>
</reference>
<evidence type="ECO:0000313" key="4">
    <source>
        <dbReference type="Proteomes" id="UP000283523"/>
    </source>
</evidence>
<dbReference type="PANTHER" id="PTHR43135:SF3">
    <property type="entry name" value="ALPHA-D-RIBOSE 1-METHYLPHOSPHONATE 5-TRIPHOSPHATE DIPHOSPHATASE"/>
    <property type="match status" value="1"/>
</dbReference>
<dbReference type="Gene3D" id="2.30.40.10">
    <property type="entry name" value="Urease, subunit C, domain 1"/>
    <property type="match status" value="1"/>
</dbReference>
<feature type="signal peptide" evidence="1">
    <location>
        <begin position="1"/>
        <end position="23"/>
    </location>
</feature>
<evidence type="ECO:0000256" key="1">
    <source>
        <dbReference type="SAM" id="SignalP"/>
    </source>
</evidence>
<organism evidence="3 4">
    <name type="scientific">Fibrisoma montanum</name>
    <dbReference type="NCBI Taxonomy" id="2305895"/>
    <lineage>
        <taxon>Bacteria</taxon>
        <taxon>Pseudomonadati</taxon>
        <taxon>Bacteroidota</taxon>
        <taxon>Cytophagia</taxon>
        <taxon>Cytophagales</taxon>
        <taxon>Spirosomataceae</taxon>
        <taxon>Fibrisoma</taxon>
    </lineage>
</organism>
<keyword evidence="1" id="KW-0732">Signal</keyword>
<dbReference type="InterPro" id="IPR006680">
    <property type="entry name" value="Amidohydro-rel"/>
</dbReference>
<keyword evidence="3" id="KW-0378">Hydrolase</keyword>
<dbReference type="InterPro" id="IPR032466">
    <property type="entry name" value="Metal_Hydrolase"/>
</dbReference>
<sequence>MKKQYLNLLAMTGLLLTTSPLLAQRTLLHCGNLFTGTGNDLQPQMTVVVEGNKIVAVQKGYQSPSGQDRVVDLKSKTVLPGLIDMHVHLESQTRRGGQIDAFTQNVPDVAFQAASYAKTTLLAGFTTVRDLGGSGINIALRNAVNRGLVEGPRIFTVGKSIATTGGHADPTNGYRRDLMGDPGPAEGVINSPDDARKAVRQRYKEGADLIKITATGGVLSNAKDGSGPQFTPEEVKAVVDAAKDYGFAVAAHAHGAEGMKRAIRAGVQTIEHGTYMDDEAIELFKKYGTYYVPTIIAGKTVADSARMFGYYPALVTPKALAIGPKIQATFGKAYKAGVKIAFGTDAGVYIHGYNAKEFEYMVEAGMPPVEAIKSALLNNAKLLGMDAQIGSIETGKLADIIAVDENPVQNIKTLQAVRFVMKDGKVYKQ</sequence>
<evidence type="ECO:0000259" key="2">
    <source>
        <dbReference type="Pfam" id="PF01979"/>
    </source>
</evidence>
<dbReference type="SUPFAM" id="SSF51556">
    <property type="entry name" value="Metallo-dependent hydrolases"/>
    <property type="match status" value="1"/>
</dbReference>